<dbReference type="CDD" id="cd06142">
    <property type="entry name" value="RNaseD_exo"/>
    <property type="match status" value="1"/>
</dbReference>
<dbReference type="SMART" id="SM00341">
    <property type="entry name" value="HRDC"/>
    <property type="match status" value="1"/>
</dbReference>
<evidence type="ECO:0000256" key="1">
    <source>
        <dbReference type="ARBA" id="ARBA00022490"/>
    </source>
</evidence>
<dbReference type="EMBL" id="JRAA01000001">
    <property type="protein sequence ID" value="KHF26368.1"/>
    <property type="molecule type" value="Genomic_DNA"/>
</dbReference>
<dbReference type="Pfam" id="PF01612">
    <property type="entry name" value="DNA_pol_A_exo1"/>
    <property type="match status" value="1"/>
</dbReference>
<dbReference type="GO" id="GO:0003676">
    <property type="term" value="F:nucleic acid binding"/>
    <property type="evidence" value="ECO:0007669"/>
    <property type="project" value="InterPro"/>
</dbReference>
<evidence type="ECO:0000256" key="2">
    <source>
        <dbReference type="ARBA" id="ARBA00022694"/>
    </source>
</evidence>
<keyword evidence="10" id="KW-1185">Reference proteome</keyword>
<keyword evidence="1 6" id="KW-0963">Cytoplasm</keyword>
<dbReference type="SUPFAM" id="SSF53098">
    <property type="entry name" value="Ribonuclease H-like"/>
    <property type="match status" value="1"/>
</dbReference>
<evidence type="ECO:0000256" key="6">
    <source>
        <dbReference type="HAMAP-Rule" id="MF_01899"/>
    </source>
</evidence>
<protein>
    <recommendedName>
        <fullName evidence="6">Ribonuclease D</fullName>
        <shortName evidence="6">RNase D</shortName>
        <ecNumber evidence="6">3.1.13.5</ecNumber>
    </recommendedName>
</protein>
<dbReference type="InterPro" id="IPR036397">
    <property type="entry name" value="RNaseH_sf"/>
</dbReference>
<reference evidence="9 11" key="2">
    <citation type="submission" date="2016-11" db="EMBL/GenBank/DDBJ databases">
        <title>Mixed transmission modes and dynamic genome evolution in an obligate animal-bacterial symbiosis.</title>
        <authorList>
            <person name="Russell S.L."/>
            <person name="Corbett-Detig R.B."/>
            <person name="Cavanaugh C.M."/>
        </authorList>
    </citation>
    <scope>NUCLEOTIDE SEQUENCE [LARGE SCALE GENOMIC DNA]</scope>
    <source>
        <strain evidence="9">MA-KB16</strain>
    </source>
</reference>
<dbReference type="eggNOG" id="COG0349">
    <property type="taxonomic scope" value="Bacteria"/>
</dbReference>
<reference evidence="8 10" key="1">
    <citation type="journal article" date="2014" name="BMC Genomics">
        <title>The genome of the intracellular bacterium of the coastal bivalve, Solemya velum: a blueprint for thriving in and out of symbiosis.</title>
        <authorList>
            <person name="Dmytrenko O."/>
            <person name="Russell S.L."/>
            <person name="Loo W.T."/>
            <person name="Fontanez K.M."/>
            <person name="Liao L."/>
            <person name="Roeselers G."/>
            <person name="Sharma R."/>
            <person name="Stewart F.J."/>
            <person name="Newton I.L."/>
            <person name="Woyke T."/>
            <person name="Wu D."/>
            <person name="Lang J.M."/>
            <person name="Eisen J.A."/>
            <person name="Cavanaugh C.M."/>
        </authorList>
    </citation>
    <scope>NUCLEOTIDE SEQUENCE [LARGE SCALE GENOMIC DNA]</scope>
    <source>
        <strain evidence="8 10">WH</strain>
    </source>
</reference>
<evidence type="ECO:0000256" key="3">
    <source>
        <dbReference type="ARBA" id="ARBA00022722"/>
    </source>
</evidence>
<organism evidence="8 10">
    <name type="scientific">Solemya velum gill symbiont</name>
    <dbReference type="NCBI Taxonomy" id="2340"/>
    <lineage>
        <taxon>Bacteria</taxon>
        <taxon>Pseudomonadati</taxon>
        <taxon>Pseudomonadota</taxon>
        <taxon>Gammaproteobacteria</taxon>
        <taxon>sulfur-oxidizing symbionts</taxon>
    </lineage>
</organism>
<dbReference type="Gene3D" id="1.10.150.80">
    <property type="entry name" value="HRDC domain"/>
    <property type="match status" value="1"/>
</dbReference>
<dbReference type="InterPro" id="IPR051086">
    <property type="entry name" value="RNase_D-like"/>
</dbReference>
<dbReference type="InterPro" id="IPR012337">
    <property type="entry name" value="RNaseH-like_sf"/>
</dbReference>
<dbReference type="OrthoDB" id="9800549at2"/>
<dbReference type="GeneID" id="86992034"/>
<dbReference type="GO" id="GO:0033890">
    <property type="term" value="F:ribonuclease D activity"/>
    <property type="evidence" value="ECO:0007669"/>
    <property type="project" value="UniProtKB-UniRule"/>
</dbReference>
<comment type="cofactor">
    <cofactor evidence="6">
        <name>a divalent metal cation</name>
        <dbReference type="ChEBI" id="CHEBI:60240"/>
    </cofactor>
</comment>
<dbReference type="NCBIfam" id="TIGR01388">
    <property type="entry name" value="rnd"/>
    <property type="match status" value="1"/>
</dbReference>
<dbReference type="PANTHER" id="PTHR47649">
    <property type="entry name" value="RIBONUCLEASE D"/>
    <property type="match status" value="1"/>
</dbReference>
<dbReference type="SMART" id="SM00474">
    <property type="entry name" value="35EXOc"/>
    <property type="match status" value="1"/>
</dbReference>
<dbReference type="Proteomes" id="UP000030856">
    <property type="component" value="Unassembled WGS sequence"/>
</dbReference>
<proteinExistence type="inferred from homology"/>
<dbReference type="InterPro" id="IPR002562">
    <property type="entry name" value="3'-5'_exonuclease_dom"/>
</dbReference>
<keyword evidence="4 6" id="KW-0378">Hydrolase</keyword>
<dbReference type="STRING" id="2340.JV46_16520"/>
<dbReference type="EC" id="3.1.13.5" evidence="6"/>
<dbReference type="InterPro" id="IPR002121">
    <property type="entry name" value="HRDC_dom"/>
</dbReference>
<evidence type="ECO:0000313" key="10">
    <source>
        <dbReference type="Proteomes" id="UP000030856"/>
    </source>
</evidence>
<dbReference type="GO" id="GO:0005737">
    <property type="term" value="C:cytoplasm"/>
    <property type="evidence" value="ECO:0007669"/>
    <property type="project" value="UniProtKB-SubCell"/>
</dbReference>
<comment type="caution">
    <text evidence="8">The sequence shown here is derived from an EMBL/GenBank/DDBJ whole genome shotgun (WGS) entry which is preliminary data.</text>
</comment>
<sequence>MPHQLIETDTQLEALLKRWQDADIITVDTEFFRERTYYPKLCLLQMCWQDEAVAVDVLTINALAPLKDFVCDRSRLKVFHSARQDLELLLHVWGEVPQPLFDSQVAADLVGAGEQSGYARLVEAVFGTVLPKDATRSNWCGRPLSEKQLDYAYADVTWLWKLYQHLDAELTRLQRHAWMREEMELLESESLHRVHPQDAWLKIKGRNRLNAQQLTLLQQLTAWREEMAIKKDLPRKWVLGDGFLLEYAQQQPQSVKELLAIDKSAQRQLERYAKKLLQIAAEVRQLPDSSWIHEAPRPRLSGEQKRRLAELESQLQSIATRDSIAPGMIASRSQLIKLMSGDSLHAESSWRAAIFDALLSDTVEAGE</sequence>
<dbReference type="PATRIC" id="fig|2340.3.peg.879"/>
<dbReference type="Pfam" id="PF00570">
    <property type="entry name" value="HRDC"/>
    <property type="match status" value="1"/>
</dbReference>
<dbReference type="HAMAP" id="MF_01899">
    <property type="entry name" value="RNase_D"/>
    <property type="match status" value="1"/>
</dbReference>
<dbReference type="InterPro" id="IPR044876">
    <property type="entry name" value="HRDC_dom_sf"/>
</dbReference>
<keyword evidence="5 6" id="KW-0269">Exonuclease</keyword>
<dbReference type="InterPro" id="IPR006292">
    <property type="entry name" value="RNase_D"/>
</dbReference>
<accession>A0A0B0H897</accession>
<dbReference type="AlphaFoldDB" id="A0A0B0H897"/>
<comment type="similarity">
    <text evidence="6">Belongs to the RNase D family.</text>
</comment>
<dbReference type="Gene3D" id="3.30.420.10">
    <property type="entry name" value="Ribonuclease H-like superfamily/Ribonuclease H"/>
    <property type="match status" value="1"/>
</dbReference>
<dbReference type="GO" id="GO:0008408">
    <property type="term" value="F:3'-5' exonuclease activity"/>
    <property type="evidence" value="ECO:0007669"/>
    <property type="project" value="InterPro"/>
</dbReference>
<gene>
    <name evidence="6" type="primary">rnd</name>
    <name evidence="9" type="ORF">BOV88_04715</name>
    <name evidence="8" type="ORF">JV46_16520</name>
</gene>
<evidence type="ECO:0000313" key="8">
    <source>
        <dbReference type="EMBL" id="KHF26368.1"/>
    </source>
</evidence>
<dbReference type="PROSITE" id="PS50967">
    <property type="entry name" value="HRDC"/>
    <property type="match status" value="1"/>
</dbReference>
<dbReference type="GO" id="GO:0042780">
    <property type="term" value="P:tRNA 3'-end processing"/>
    <property type="evidence" value="ECO:0007669"/>
    <property type="project" value="UniProtKB-UniRule"/>
</dbReference>
<dbReference type="Proteomes" id="UP000190962">
    <property type="component" value="Unassembled WGS sequence"/>
</dbReference>
<name>A0A0B0H897_SOVGS</name>
<dbReference type="GO" id="GO:0000166">
    <property type="term" value="F:nucleotide binding"/>
    <property type="evidence" value="ECO:0007669"/>
    <property type="project" value="InterPro"/>
</dbReference>
<dbReference type="RefSeq" id="WP_052132034.1">
    <property type="nucleotide sequence ID" value="NZ_JRAA01000001.1"/>
</dbReference>
<comment type="catalytic activity">
    <reaction evidence="6">
        <text>Exonucleolytic cleavage that removes extra residues from the 3'-terminus of tRNA to produce 5'-mononucleotides.</text>
        <dbReference type="EC" id="3.1.13.5"/>
    </reaction>
</comment>
<evidence type="ECO:0000313" key="11">
    <source>
        <dbReference type="Proteomes" id="UP000190962"/>
    </source>
</evidence>
<dbReference type="PANTHER" id="PTHR47649:SF1">
    <property type="entry name" value="RIBONUCLEASE D"/>
    <property type="match status" value="1"/>
</dbReference>
<dbReference type="InterPro" id="IPR010997">
    <property type="entry name" value="HRDC-like_sf"/>
</dbReference>
<evidence type="ECO:0000256" key="5">
    <source>
        <dbReference type="ARBA" id="ARBA00022839"/>
    </source>
</evidence>
<evidence type="ECO:0000313" key="9">
    <source>
        <dbReference type="EMBL" id="OOY35546.1"/>
    </source>
</evidence>
<keyword evidence="2 6" id="KW-0819">tRNA processing</keyword>
<dbReference type="SUPFAM" id="SSF47819">
    <property type="entry name" value="HRDC-like"/>
    <property type="match status" value="1"/>
</dbReference>
<evidence type="ECO:0000256" key="4">
    <source>
        <dbReference type="ARBA" id="ARBA00022801"/>
    </source>
</evidence>
<keyword evidence="3 6" id="KW-0540">Nuclease</keyword>
<feature type="domain" description="HRDC" evidence="7">
    <location>
        <begin position="210"/>
        <end position="290"/>
    </location>
</feature>
<evidence type="ECO:0000259" key="7">
    <source>
        <dbReference type="PROSITE" id="PS50967"/>
    </source>
</evidence>
<dbReference type="EMBL" id="MPNX01000004">
    <property type="protein sequence ID" value="OOY35546.1"/>
    <property type="molecule type" value="Genomic_DNA"/>
</dbReference>
<comment type="subcellular location">
    <subcellularLocation>
        <location evidence="6">Cytoplasm</location>
    </subcellularLocation>
</comment>
<comment type="function">
    <text evidence="6">Exonuclease involved in the 3' processing of various precursor tRNAs. Initiates hydrolysis at the 3'-terminus of an RNA molecule and releases 5'-mononucleotides.</text>
</comment>